<dbReference type="Proteomes" id="UP000501467">
    <property type="component" value="Plasmid unnamed2"/>
</dbReference>
<dbReference type="EMBL" id="CP054002">
    <property type="protein sequence ID" value="QKH82968.1"/>
    <property type="molecule type" value="Genomic_DNA"/>
</dbReference>
<accession>A0AAP9N9V8</accession>
<gene>
    <name evidence="1" type="ORF">FOC69_00765</name>
</gene>
<organism evidence="1 2">
    <name type="scientific">Bacteroides fragilis</name>
    <dbReference type="NCBI Taxonomy" id="817"/>
    <lineage>
        <taxon>Bacteria</taxon>
        <taxon>Pseudomonadati</taxon>
        <taxon>Bacteroidota</taxon>
        <taxon>Bacteroidia</taxon>
        <taxon>Bacteroidales</taxon>
        <taxon>Bacteroidaceae</taxon>
        <taxon>Bacteroides</taxon>
    </lineage>
</organism>
<proteinExistence type="predicted"/>
<protein>
    <submittedName>
        <fullName evidence="1">Uncharacterized protein</fullName>
    </submittedName>
</protein>
<sequence>MECYRGRYIKWVSKIDSVKESPEGIDCFKGNYWSLVKDDLKEMVDQYLKEKDFFLAIKKNDFAQISFLKDEGYIPSPEAINNLKGSAPAPTMIAVQKIFGLPSDAPGLSNIKLAQSDSKELGLNTEKSI</sequence>
<dbReference type="RefSeq" id="WP_172885958.1">
    <property type="nucleotide sequence ID" value="NZ_CP054002.1"/>
</dbReference>
<dbReference type="AlphaFoldDB" id="A0AAP9N9V8"/>
<evidence type="ECO:0000313" key="2">
    <source>
        <dbReference type="Proteomes" id="UP000501467"/>
    </source>
</evidence>
<geneLocation type="plasmid" evidence="1 2">
    <name>unnamed2</name>
</geneLocation>
<name>A0AAP9N9V8_BACFG</name>
<keyword evidence="1" id="KW-0614">Plasmid</keyword>
<reference evidence="1 2" key="1">
    <citation type="submission" date="2020-05" db="EMBL/GenBank/DDBJ databases">
        <title>FDA dAtabase for Regulatory Grade micrObial Sequences (FDA-ARGOS): Supporting development and validation of Infectious Disease Dx tests.</title>
        <authorList>
            <person name="Bojja K."/>
            <person name="Kessler A."/>
            <person name="Tallon L."/>
            <person name="Sadzewicz L."/>
            <person name="Zhao X."/>
            <person name="Vavikolanu K."/>
            <person name="Mehta A."/>
            <person name="Aluvathingal J."/>
            <person name="Nadendla S."/>
            <person name="Myers T."/>
            <person name="Yan Y."/>
            <person name="Sichtig H."/>
        </authorList>
    </citation>
    <scope>NUCLEOTIDE SEQUENCE [LARGE SCALE GENOMIC DNA]</scope>
    <source>
        <strain evidence="1 2">FDAARGOS_763</strain>
        <plasmid evidence="1 2">unnamed2</plasmid>
    </source>
</reference>
<evidence type="ECO:0000313" key="1">
    <source>
        <dbReference type="EMBL" id="QKH82968.1"/>
    </source>
</evidence>